<evidence type="ECO:0000313" key="4">
    <source>
        <dbReference type="EMBL" id="ABQ27168.1"/>
    </source>
</evidence>
<dbReference type="GO" id="GO:0007165">
    <property type="term" value="P:signal transduction"/>
    <property type="evidence" value="ECO:0007669"/>
    <property type="project" value="UniProtKB-KW"/>
</dbReference>
<proteinExistence type="predicted"/>
<gene>
    <name evidence="4" type="ordered locus">Gura_2996</name>
</gene>
<feature type="domain" description="Methyl-accepting transducer" evidence="3">
    <location>
        <begin position="329"/>
        <end position="543"/>
    </location>
</feature>
<dbReference type="SUPFAM" id="SSF58104">
    <property type="entry name" value="Methyl-accepting chemotaxis protein (MCP) signaling domain"/>
    <property type="match status" value="2"/>
</dbReference>
<dbReference type="KEGG" id="gur:Gura_2996"/>
<keyword evidence="5" id="KW-1185">Reference proteome</keyword>
<dbReference type="InterPro" id="IPR004089">
    <property type="entry name" value="MCPsignal_dom"/>
</dbReference>
<reference evidence="4 5" key="1">
    <citation type="submission" date="2007-05" db="EMBL/GenBank/DDBJ databases">
        <title>Complete sequence of Geobacter uraniireducens Rf4.</title>
        <authorList>
            <consortium name="US DOE Joint Genome Institute"/>
            <person name="Copeland A."/>
            <person name="Lucas S."/>
            <person name="Lapidus A."/>
            <person name="Barry K."/>
            <person name="Detter J.C."/>
            <person name="Glavina del Rio T."/>
            <person name="Hammon N."/>
            <person name="Israni S."/>
            <person name="Dalin E."/>
            <person name="Tice H."/>
            <person name="Pitluck S."/>
            <person name="Chertkov O."/>
            <person name="Brettin T."/>
            <person name="Bruce D."/>
            <person name="Han C."/>
            <person name="Schmutz J."/>
            <person name="Larimer F."/>
            <person name="Land M."/>
            <person name="Hauser L."/>
            <person name="Kyrpides N."/>
            <person name="Mikhailova N."/>
            <person name="Shelobolina E."/>
            <person name="Aklujkar M."/>
            <person name="Lovley D."/>
            <person name="Richardson P."/>
        </authorList>
    </citation>
    <scope>NUCLEOTIDE SEQUENCE [LARGE SCALE GENOMIC DNA]</scope>
    <source>
        <strain evidence="4 5">Rf4</strain>
    </source>
</reference>
<name>A5G5V0_GEOUR</name>
<evidence type="ECO:0000256" key="1">
    <source>
        <dbReference type="PROSITE-ProRule" id="PRU00284"/>
    </source>
</evidence>
<dbReference type="Gene3D" id="1.10.287.950">
    <property type="entry name" value="Methyl-accepting chemotaxis protein"/>
    <property type="match status" value="2"/>
</dbReference>
<dbReference type="Proteomes" id="UP000006695">
    <property type="component" value="Chromosome"/>
</dbReference>
<keyword evidence="1" id="KW-0807">Transducer</keyword>
<dbReference type="GO" id="GO:0016020">
    <property type="term" value="C:membrane"/>
    <property type="evidence" value="ECO:0007669"/>
    <property type="project" value="InterPro"/>
</dbReference>
<protein>
    <submittedName>
        <fullName evidence="4">Methyl-accepting chemotaxis sensory transducer</fullName>
    </submittedName>
</protein>
<dbReference type="HOGENOM" id="CLU_030861_0_0_7"/>
<dbReference type="EMBL" id="CP000698">
    <property type="protein sequence ID" value="ABQ27168.1"/>
    <property type="molecule type" value="Genomic_DNA"/>
</dbReference>
<dbReference type="AlphaFoldDB" id="A5G5V0"/>
<accession>A5G5V0</accession>
<evidence type="ECO:0000313" key="5">
    <source>
        <dbReference type="Proteomes" id="UP000006695"/>
    </source>
</evidence>
<dbReference type="STRING" id="351605.Gura_2996"/>
<evidence type="ECO:0000256" key="2">
    <source>
        <dbReference type="SAM" id="MobiDB-lite"/>
    </source>
</evidence>
<evidence type="ECO:0000259" key="3">
    <source>
        <dbReference type="PROSITE" id="PS50111"/>
    </source>
</evidence>
<dbReference type="PROSITE" id="PS50111">
    <property type="entry name" value="CHEMOTAXIS_TRANSDUC_2"/>
    <property type="match status" value="1"/>
</dbReference>
<organism evidence="4 5">
    <name type="scientific">Geotalea uraniireducens (strain Rf4)</name>
    <name type="common">Geobacter uraniireducens</name>
    <dbReference type="NCBI Taxonomy" id="351605"/>
    <lineage>
        <taxon>Bacteria</taxon>
        <taxon>Pseudomonadati</taxon>
        <taxon>Thermodesulfobacteriota</taxon>
        <taxon>Desulfuromonadia</taxon>
        <taxon>Geobacterales</taxon>
        <taxon>Geobacteraceae</taxon>
        <taxon>Geotalea</taxon>
    </lineage>
</organism>
<sequence>MFPVCRESSHMANTREHTMFAEISTNADDSRISSAWPAHLGRMNERLSDVAGTTEDEFLAIGAKLHDFYRRAGEISEMSTDMAGQVAGEEISQAIKGLQEITARMGDYLTRKEQETEKSSQTLKNILQLLDNAAGPLSGFKKINKSLRMLGISTKIESARLGQSAAGFETLANDVTQLSVQVSDKAGTILVQKDSLSAVIQQTLGQVLSVGGEQRKQVRGILDKTRSSLAALTDVNERCSSAAAAISAASTEVSQNIGEVVTSMQFHDIVRQQIEHVAEALDDLCGRLNTYGTGRGALSPEENVAVKQAEDAGAVCELQSAQLRHSGTELETAVQRIVENLRGIAAKEARMSEDTREMAGVADQTGSSFLTEMKDDLAVVATVLGKSSETNRTLAGAMNTVVETVGDIAGFVGDIENVGEEIELIALNAQVKAALTGEEGAALGVLAEAIQRLSVDAIMQTSAVSGTLKLITEVTDGLCSSVNADASELDVEVQDMVDSLAGLLKSLQNVNENLGCCLSTMKEMVQSLSTDIENATTGITAHHKVARVLNEVVEELSGVIGEARRLAPSGFRSESAESLLRLADRYTMHSERKIHESILNGGSVVTPAVGAIALAGEKSADMQSGESEGFGDNVELF</sequence>
<feature type="region of interest" description="Disordered" evidence="2">
    <location>
        <begin position="618"/>
        <end position="637"/>
    </location>
</feature>